<dbReference type="STRING" id="262209.AWH69_01595"/>
<comment type="caution">
    <text evidence="5">The sequence shown here is derived from an EMBL/GenBank/DDBJ whole genome shotgun (WGS) entry which is preliminary data.</text>
</comment>
<feature type="domain" description="DUF4082" evidence="3">
    <location>
        <begin position="650"/>
        <end position="792"/>
    </location>
</feature>
<dbReference type="EMBL" id="LQZG01000001">
    <property type="protein sequence ID" value="OAB88526.1"/>
    <property type="molecule type" value="Genomic_DNA"/>
</dbReference>
<dbReference type="InterPro" id="IPR014755">
    <property type="entry name" value="Cu-Rt/internalin_Ig-like"/>
</dbReference>
<evidence type="ECO:0000259" key="3">
    <source>
        <dbReference type="Pfam" id="PF13313"/>
    </source>
</evidence>
<dbReference type="RefSeq" id="WP_083968241.1">
    <property type="nucleotide sequence ID" value="NZ_LQZG01000001.1"/>
</dbReference>
<keyword evidence="6" id="KW-1185">Reference proteome</keyword>
<feature type="domain" description="DUF4082" evidence="3">
    <location>
        <begin position="1443"/>
        <end position="1591"/>
    </location>
</feature>
<dbReference type="Gene3D" id="2.60.40.3710">
    <property type="match status" value="1"/>
</dbReference>
<evidence type="ECO:0000256" key="1">
    <source>
        <dbReference type="ARBA" id="ARBA00022729"/>
    </source>
</evidence>
<evidence type="ECO:0008006" key="7">
    <source>
        <dbReference type="Google" id="ProtNLM"/>
    </source>
</evidence>
<dbReference type="Proteomes" id="UP000076976">
    <property type="component" value="Unassembled WGS sequence"/>
</dbReference>
<name>A0A176QFG6_9MICO</name>
<evidence type="ECO:0000313" key="6">
    <source>
        <dbReference type="Proteomes" id="UP000076976"/>
    </source>
</evidence>
<gene>
    <name evidence="5" type="ORF">AWH69_01595</name>
</gene>
<feature type="domain" description="SbsA Ig-like" evidence="2">
    <location>
        <begin position="1329"/>
        <end position="1430"/>
    </location>
</feature>
<reference evidence="5 6" key="1">
    <citation type="submission" date="2016-01" db="EMBL/GenBank/DDBJ databases">
        <title>Janibacter melonis strain CD11_4 genome sequencing and assembly.</title>
        <authorList>
            <person name="Nair G.R."/>
            <person name="Kaur G."/>
            <person name="Chander A.M."/>
            <person name="Mayilraj S."/>
        </authorList>
    </citation>
    <scope>NUCLEOTIDE SEQUENCE [LARGE SCALE GENOMIC DNA]</scope>
    <source>
        <strain evidence="5 6">CD11-4</strain>
    </source>
</reference>
<evidence type="ECO:0000259" key="2">
    <source>
        <dbReference type="Pfam" id="PF13205"/>
    </source>
</evidence>
<feature type="domain" description="SbsA Ig-like" evidence="2">
    <location>
        <begin position="1065"/>
        <end position="1161"/>
    </location>
</feature>
<evidence type="ECO:0000313" key="5">
    <source>
        <dbReference type="EMBL" id="OAB88526.1"/>
    </source>
</evidence>
<dbReference type="Pfam" id="PF17957">
    <property type="entry name" value="Big_7"/>
    <property type="match status" value="1"/>
</dbReference>
<evidence type="ECO:0000259" key="4">
    <source>
        <dbReference type="Pfam" id="PF20254"/>
    </source>
</evidence>
<organism evidence="5 6">
    <name type="scientific">Janibacter melonis</name>
    <dbReference type="NCBI Taxonomy" id="262209"/>
    <lineage>
        <taxon>Bacteria</taxon>
        <taxon>Bacillati</taxon>
        <taxon>Actinomycetota</taxon>
        <taxon>Actinomycetes</taxon>
        <taxon>Micrococcales</taxon>
        <taxon>Intrasporangiaceae</taxon>
        <taxon>Janibacter</taxon>
    </lineage>
</organism>
<dbReference type="PROSITE" id="PS51318">
    <property type="entry name" value="TAT"/>
    <property type="match status" value="1"/>
</dbReference>
<protein>
    <recommendedName>
        <fullName evidence="7">DUF4082 domain-containing protein</fullName>
    </recommendedName>
</protein>
<dbReference type="Pfam" id="PF20254">
    <property type="entry name" value="DMFA2_C"/>
    <property type="match status" value="1"/>
</dbReference>
<dbReference type="Gene3D" id="2.60.40.650">
    <property type="match status" value="1"/>
</dbReference>
<dbReference type="InterPro" id="IPR032812">
    <property type="entry name" value="SbsA_Ig"/>
</dbReference>
<dbReference type="SUPFAM" id="SSF81296">
    <property type="entry name" value="E set domains"/>
    <property type="match status" value="1"/>
</dbReference>
<dbReference type="InterPro" id="IPR025141">
    <property type="entry name" value="DUF4082"/>
</dbReference>
<feature type="domain" description="SbsA Ig-like" evidence="2">
    <location>
        <begin position="800"/>
        <end position="901"/>
    </location>
</feature>
<dbReference type="InterPro" id="IPR046540">
    <property type="entry name" value="DMFA2_C"/>
</dbReference>
<feature type="domain" description="N,N-dimethylformamidase beta subunit-like C-terminal" evidence="4">
    <location>
        <begin position="101"/>
        <end position="497"/>
    </location>
</feature>
<feature type="domain" description="DUF4082" evidence="3">
    <location>
        <begin position="1179"/>
        <end position="1323"/>
    </location>
</feature>
<accession>A0A176QFG6</accession>
<dbReference type="Gene3D" id="2.60.40.1220">
    <property type="match status" value="2"/>
</dbReference>
<dbReference type="Pfam" id="PF13313">
    <property type="entry name" value="DUF4082"/>
    <property type="match status" value="4"/>
</dbReference>
<feature type="domain" description="DUF4082" evidence="3">
    <location>
        <begin position="918"/>
        <end position="1056"/>
    </location>
</feature>
<keyword evidence="1" id="KW-0732">Signal</keyword>
<dbReference type="InterPro" id="IPR014756">
    <property type="entry name" value="Ig_E-set"/>
</dbReference>
<dbReference type="Pfam" id="PF13205">
    <property type="entry name" value="Big_5"/>
    <property type="match status" value="3"/>
</dbReference>
<proteinExistence type="predicted"/>
<sequence length="1599" mass="167596">MHEDDVRPPSDTDTAGRSGFSRRRFFAFSGAAGVGAALVPDVAAAATSPTISQENAQTGALPEQWESDDSTSIVGFTTEYSVLPGQRVDFKIKTDSRDYVVRIYRLGWYGGRGARWLQDVSPTATLPQSQPEPRTEASSGLVDCGNWAVSASWTVPTGAVSGVYYAKMQRRDGDASSSHTIFVVRRQGPSDVLVQTSEMTMHAYNRYGGNSLYFGEPVGRAFKVSYNRPFGEGDGVDNDFFNAEYPLVRFLERNGYDVAYCGGIDVHRDASVLQGRKIFVSSGHDEYVTGAQRTNVTAARDAGTHLIFMTGNEYFWRVRTTASIDGASTPDRTIVCYKETLDGAKTDPSPEWTGTWRDPRFATKPNGSFPENELTGQLFVGILPGGEAPNLALRVPRDYAPLRFWRGTTVATLQAGQSATLAQDSLGYEFDVDADNGFRPGGIIHLSETSASAPQILRDHGRTYTEGVVVHTMTMYRAPSRALVWGTGTVQWAYGLDEYHIAHTGTATSKAMQQATVNVLADMGAQPVTLMTGLVRAVESTDSVPPTVTITAPTSGSHAPVGSPVTITGTAVDSGGGVVAAVEYSSDGGATWRPATGRASWSAVVTPMALGSHAIKVRAVDDSCNIGQPATVTLQGVARAYPCSIWPEGTVPATPATNETTPLEVGVKFRASEPGFVRGIRFYKGAGNTGTHVGHLWTVDGRQLAEVTFTGETASGWQTAPITPVAIEADQTYVVSVFMPNGHPAGDTGYFSSPFALPPLRALGTGEDGANGVFRDGQGMPNQTYGASNYWVDISFSDDDATAPTVISTTPSDQVQAVGLGQPVQARFSEGMTGSSVKISLRDAEGQVLTGTMSYDATTRTASLAPSQPLRRRTWYTARVDEAKDRSGASIAAPVSWRFQTVAADDDSPATLWDSSATPDRFVTERSAVEVGTKITTSADGTISSIRFYKAPGSEGTHVGHLWTLDGQLLGSASFDPSLPSGWQQAPLTAPVAVRAGTTLVASVFAPQGVYAASGGYFTTARTRGPLTAPVAGNGVYRYGGGAVPTSTWNQTSYWVDVVLDLPDDTTAPKVVSVEPAKGVHAVTPGSGLAATFDEAVVESTVQWSVRTTAGAIAGTTSYDPATRTTRFAPSSTLPRGATVTASVRGADRAGNLGEAQQWSFVVDSEVGRTPATLWTSSDVPTTPSVSDTGAIEVGVRFRPDGDGTITSIRFYKGPGNGGTHVGHLWRTDGTLLATAVFADESATGWQEADFATPVPVTGGTEYVASYQAPQGRYAASSGVLKTARTRGPLTAPASATGRPNGVFASGASTYPTQTWNATSYGVDVVFVDASAPEVSGRTPAPGDDAVPLASTVTATFSEPVVSSSIVFGLRDPGGAAVPASVAYDATERTATLTPSSPLASATRYTATVSGAKDTDGNAMTAPSTWSFTTATAGEQSVWPDSVVPATLDSGDTGSVELGMKFRVTAAGSVTALRFYKGGSGNAGPHVVNLWGPDGTRLATATSSGESARGWQRVRLSTPVTLTPGTVYVVSYFAPSGRYSVNGGYFNAGTRTSGAIEALGNGVSGGNGLYRYGPSSTAMPTGSYNGANYWVDVVFVVGA</sequence>
<dbReference type="InterPro" id="IPR006311">
    <property type="entry name" value="TAT_signal"/>
</dbReference>